<accession>A0A7X6R1Q5</accession>
<dbReference type="SUPFAM" id="SSF52540">
    <property type="entry name" value="P-loop containing nucleoside triphosphate hydrolases"/>
    <property type="match status" value="1"/>
</dbReference>
<dbReference type="InterPro" id="IPR051162">
    <property type="entry name" value="T4SS_component"/>
</dbReference>
<feature type="region of interest" description="Disordered" evidence="1">
    <location>
        <begin position="674"/>
        <end position="700"/>
    </location>
</feature>
<protein>
    <submittedName>
        <fullName evidence="2">Type IV secretory system conjugative DNA transfer family protein</fullName>
    </submittedName>
</protein>
<dbReference type="AlphaFoldDB" id="A0A7X6R1Q5"/>
<evidence type="ECO:0000256" key="1">
    <source>
        <dbReference type="SAM" id="MobiDB-lite"/>
    </source>
</evidence>
<gene>
    <name evidence="2" type="ORF">HGB38_04725</name>
</gene>
<proteinExistence type="predicted"/>
<dbReference type="RefSeq" id="WP_062975858.1">
    <property type="nucleotide sequence ID" value="NZ_JAAXOS010000002.1"/>
</dbReference>
<reference evidence="2 3" key="1">
    <citation type="submission" date="2020-04" db="EMBL/GenBank/DDBJ databases">
        <title>MicrobeNet Type strains.</title>
        <authorList>
            <person name="Nicholson A.C."/>
        </authorList>
    </citation>
    <scope>NUCLEOTIDE SEQUENCE [LARGE SCALE GENOMIC DNA]</scope>
    <source>
        <strain evidence="2 3">DSM 44956</strain>
    </source>
</reference>
<name>A0A7X6R1Q5_9NOCA</name>
<organism evidence="2 3">
    <name type="scientific">Nocardia gamkensis</name>
    <dbReference type="NCBI Taxonomy" id="352869"/>
    <lineage>
        <taxon>Bacteria</taxon>
        <taxon>Bacillati</taxon>
        <taxon>Actinomycetota</taxon>
        <taxon>Actinomycetes</taxon>
        <taxon>Mycobacteriales</taxon>
        <taxon>Nocardiaceae</taxon>
        <taxon>Nocardia</taxon>
    </lineage>
</organism>
<evidence type="ECO:0000313" key="3">
    <source>
        <dbReference type="Proteomes" id="UP000540698"/>
    </source>
</evidence>
<keyword evidence="3" id="KW-1185">Reference proteome</keyword>
<dbReference type="PANTHER" id="PTHR30121:SF11">
    <property type="entry name" value="AAA+ ATPASE DOMAIN-CONTAINING PROTEIN"/>
    <property type="match status" value="1"/>
</dbReference>
<comment type="caution">
    <text evidence="2">The sequence shown here is derived from an EMBL/GenBank/DDBJ whole genome shotgun (WGS) entry which is preliminary data.</text>
</comment>
<dbReference type="PANTHER" id="PTHR30121">
    <property type="entry name" value="UNCHARACTERIZED PROTEIN YJGR-RELATED"/>
    <property type="match status" value="1"/>
</dbReference>
<sequence>MTTDQQASSLTADSLVWQQIFWPAPFGEAAAFAILRHWGAQTHAPQLILETRADADGVEYLIGSRLRHAQAVRTAIEELVRGSVVVGYPDDREPITVARKLKLSSVRPIDPRDAVASTRSILHALTAVRSGERLVIQQVLGPRWHPRVVPTELPQHDQSVVSKVLFGALPEHRAGARQAIAEKVGQHGFMTTLRIGVHAGGAERRRTLLLGLAAAMNTVEAPGVHLILRPEQPVKLNRPRTAWSLLARAQQLSVVETARLIAWPINDRDHDEPFPGQPPRHPKPVRPSTAVLAGERVIANANAPGVTGTLGYSVTDAMRATWVLGPPGVGKSSLFTNLIVQDLEANRPVVVIEPKDLVADILERIPAHRMDDVAVLDVMDSAPIGINPLDGKHRGGRTPQVVADSLFSMFRSIYGDSLGHRSADILRNSLEVLARRDDASLVMIPLLLTNPGFRRSLTQQIIREDPYAAGPFWQWFDSLSPEAAASITAPLSNKLRPLMTKQLRAVLAQRNPKFNIRQVLNEGKSLLVPLQKGVIGPESAQLLSAAVLYELYQAILERAGTPENSRIPVMVYVDEVQEFLRFSDDLSESLAVVRSLKCAYHLAHQHEAQLPKAMLEAFRNNIRNRVCFQLQPGDAKDMAAGQSDLAPEDFGSLPAFHVYASLIRDNSVQPWISGVTLPPPPKTSDAKEVRRRSRERYGQPLDEIEAGFADLVAGVDGTGRAADASQGRKTRRS</sequence>
<dbReference type="EMBL" id="JAAXOS010000002">
    <property type="protein sequence ID" value="NKY25540.1"/>
    <property type="molecule type" value="Genomic_DNA"/>
</dbReference>
<feature type="region of interest" description="Disordered" evidence="1">
    <location>
        <begin position="267"/>
        <end position="286"/>
    </location>
</feature>
<dbReference type="InterPro" id="IPR027417">
    <property type="entry name" value="P-loop_NTPase"/>
</dbReference>
<dbReference type="Proteomes" id="UP000540698">
    <property type="component" value="Unassembled WGS sequence"/>
</dbReference>
<dbReference type="Gene3D" id="3.40.50.300">
    <property type="entry name" value="P-loop containing nucleotide triphosphate hydrolases"/>
    <property type="match status" value="2"/>
</dbReference>
<evidence type="ECO:0000313" key="2">
    <source>
        <dbReference type="EMBL" id="NKY25540.1"/>
    </source>
</evidence>